<dbReference type="Proteomes" id="UP000234530">
    <property type="component" value="Chromosome"/>
</dbReference>
<dbReference type="Gene3D" id="3.40.50.1970">
    <property type="match status" value="1"/>
</dbReference>
<feature type="domain" description="PurE" evidence="1">
    <location>
        <begin position="86"/>
        <end position="215"/>
    </location>
</feature>
<sequence>MTSDPGDIRFDWQRRARTGIPEAVLAEGKSPDQLARILAEARARRTVLFLTRLPPEIATGFPDLDYDPISRTGIFGIPTRRPETDGKIAVVCAGSSDLPVAAEARRALQVFGTDAPLYADVGVAGLWRLMEVADELRQFRVLIAVAGMEGALFSVLAGLVPGLVIAVPSPVGYGVSAGGQVALTAALASCAPGVVTTNIGNGFGAAAAAWKVIGAG</sequence>
<evidence type="ECO:0000313" key="2">
    <source>
        <dbReference type="EMBL" id="AUH65758.1"/>
    </source>
</evidence>
<dbReference type="EMBL" id="CP025430">
    <property type="protein sequence ID" value="AUH65758.1"/>
    <property type="molecule type" value="Genomic_DNA"/>
</dbReference>
<dbReference type="GO" id="GO:0016787">
    <property type="term" value="F:hydrolase activity"/>
    <property type="evidence" value="ECO:0007669"/>
    <property type="project" value="InterPro"/>
</dbReference>
<evidence type="ECO:0000259" key="1">
    <source>
        <dbReference type="SMART" id="SM01001"/>
    </source>
</evidence>
<dbReference type="OrthoDB" id="9782511at2"/>
<organism evidence="2 3">
    <name type="scientific">Paracoccus zhejiangensis</name>
    <dbReference type="NCBI Taxonomy" id="1077935"/>
    <lineage>
        <taxon>Bacteria</taxon>
        <taxon>Pseudomonadati</taxon>
        <taxon>Pseudomonadota</taxon>
        <taxon>Alphaproteobacteria</taxon>
        <taxon>Rhodobacterales</taxon>
        <taxon>Paracoccaceae</taxon>
        <taxon>Paracoccus</taxon>
    </lineage>
</organism>
<name>A0A2H5F2H3_9RHOB</name>
<gene>
    <name evidence="2" type="ORF">CX676_17675</name>
</gene>
<dbReference type="SUPFAM" id="SSF52255">
    <property type="entry name" value="N5-CAIR mutase (phosphoribosylaminoimidazole carboxylase, PurE)"/>
    <property type="match status" value="1"/>
</dbReference>
<evidence type="ECO:0000313" key="3">
    <source>
        <dbReference type="Proteomes" id="UP000234530"/>
    </source>
</evidence>
<dbReference type="Pfam" id="PF00731">
    <property type="entry name" value="AIRC"/>
    <property type="match status" value="1"/>
</dbReference>
<dbReference type="PANTHER" id="PTHR43064">
    <property type="entry name" value="PHOSPHORIBOSYLAMINOIMIDAZOLE CARBOXYLASE-RELATED"/>
    <property type="match status" value="1"/>
</dbReference>
<keyword evidence="3" id="KW-1185">Reference proteome</keyword>
<reference evidence="2 3" key="1">
    <citation type="journal article" date="2013" name="Antonie Van Leeuwenhoek">
        <title>Paracoccus zhejiangensis sp. nov., isolated from activated sludge in wastewater-treatment system.</title>
        <authorList>
            <person name="Wu Z.G."/>
            <person name="Zhang D.F."/>
            <person name="Liu Y.L."/>
            <person name="Wang F."/>
            <person name="Jiang X."/>
            <person name="Li C."/>
            <person name="Li S.P."/>
            <person name="Hong Q."/>
            <person name="Li W.J."/>
        </authorList>
    </citation>
    <scope>NUCLEOTIDE SEQUENCE [LARGE SCALE GENOMIC DNA]</scope>
    <source>
        <strain evidence="2 3">J6</strain>
    </source>
</reference>
<dbReference type="InterPro" id="IPR039476">
    <property type="entry name" value="P2CMN_synthase_LarB"/>
</dbReference>
<dbReference type="NCBIfam" id="NF033503">
    <property type="entry name" value="LarB"/>
    <property type="match status" value="1"/>
</dbReference>
<dbReference type="InterPro" id="IPR000031">
    <property type="entry name" value="PurE_dom"/>
</dbReference>
<dbReference type="KEGG" id="pzh:CX676_17675"/>
<proteinExistence type="predicted"/>
<dbReference type="AlphaFoldDB" id="A0A2H5F2H3"/>
<dbReference type="RefSeq" id="WP_101753731.1">
    <property type="nucleotide sequence ID" value="NZ_CP025430.1"/>
</dbReference>
<dbReference type="PANTHER" id="PTHR43064:SF1">
    <property type="entry name" value="SLL1489 PROTEIN"/>
    <property type="match status" value="1"/>
</dbReference>
<dbReference type="GO" id="GO:0006189">
    <property type="term" value="P:'de novo' IMP biosynthetic process"/>
    <property type="evidence" value="ECO:0007669"/>
    <property type="project" value="InterPro"/>
</dbReference>
<dbReference type="SMART" id="SM01001">
    <property type="entry name" value="AIRC"/>
    <property type="match status" value="1"/>
</dbReference>
<accession>A0A2H5F2H3</accession>
<protein>
    <submittedName>
        <fullName evidence="2">Circadian phase modifier CpmA</fullName>
    </submittedName>
</protein>